<proteinExistence type="predicted"/>
<evidence type="ECO:0000313" key="3">
    <source>
        <dbReference type="Proteomes" id="UP000318571"/>
    </source>
</evidence>
<dbReference type="AlphaFoldDB" id="A0A553P4X7"/>
<evidence type="ECO:0000256" key="1">
    <source>
        <dbReference type="SAM" id="MobiDB-lite"/>
    </source>
</evidence>
<accession>A0A553P4X7</accession>
<evidence type="ECO:0000313" key="2">
    <source>
        <dbReference type="EMBL" id="TRY72680.1"/>
    </source>
</evidence>
<name>A0A553P4X7_TIGCA</name>
<organism evidence="2 3">
    <name type="scientific">Tigriopus californicus</name>
    <name type="common">Marine copepod</name>
    <dbReference type="NCBI Taxonomy" id="6832"/>
    <lineage>
        <taxon>Eukaryota</taxon>
        <taxon>Metazoa</taxon>
        <taxon>Ecdysozoa</taxon>
        <taxon>Arthropoda</taxon>
        <taxon>Crustacea</taxon>
        <taxon>Multicrustacea</taxon>
        <taxon>Hexanauplia</taxon>
        <taxon>Copepoda</taxon>
        <taxon>Harpacticoida</taxon>
        <taxon>Harpacticidae</taxon>
        <taxon>Tigriopus</taxon>
    </lineage>
</organism>
<feature type="compositionally biased region" description="Polar residues" evidence="1">
    <location>
        <begin position="1"/>
        <end position="19"/>
    </location>
</feature>
<dbReference type="EMBL" id="VCGU01000008">
    <property type="protein sequence ID" value="TRY72680.1"/>
    <property type="molecule type" value="Genomic_DNA"/>
</dbReference>
<keyword evidence="3" id="KW-1185">Reference proteome</keyword>
<sequence>MSQKNLATFRPTSMWQPSSPDYRPLDYAMMDGIKINAFAILHPNVVFLKGGKESNMSNDSRLERPCTDVTVGLAPRFRGDFSNEGAD</sequence>
<protein>
    <submittedName>
        <fullName evidence="2">Uncharacterized protein</fullName>
    </submittedName>
</protein>
<dbReference type="Proteomes" id="UP000318571">
    <property type="component" value="Chromosome 7"/>
</dbReference>
<gene>
    <name evidence="2" type="ORF">TCAL_17116</name>
</gene>
<reference evidence="2 3" key="1">
    <citation type="journal article" date="2018" name="Nat. Ecol. Evol.">
        <title>Genomic signatures of mitonuclear coevolution across populations of Tigriopus californicus.</title>
        <authorList>
            <person name="Barreto F.S."/>
            <person name="Watson E.T."/>
            <person name="Lima T.G."/>
            <person name="Willett C.S."/>
            <person name="Edmands S."/>
            <person name="Li W."/>
            <person name="Burton R.S."/>
        </authorList>
    </citation>
    <scope>NUCLEOTIDE SEQUENCE [LARGE SCALE GENOMIC DNA]</scope>
    <source>
        <strain evidence="2 3">San Diego</strain>
    </source>
</reference>
<comment type="caution">
    <text evidence="2">The sequence shown here is derived from an EMBL/GenBank/DDBJ whole genome shotgun (WGS) entry which is preliminary data.</text>
</comment>
<feature type="region of interest" description="Disordered" evidence="1">
    <location>
        <begin position="1"/>
        <end position="20"/>
    </location>
</feature>